<dbReference type="GO" id="GO:0006508">
    <property type="term" value="P:proteolysis"/>
    <property type="evidence" value="ECO:0007669"/>
    <property type="project" value="UniProtKB-KW"/>
</dbReference>
<dbReference type="InParanoid" id="A0A7F5RIQ2"/>
<keyword evidence="8" id="KW-0732">Signal</keyword>
<dbReference type="PROSITE" id="PS50240">
    <property type="entry name" value="TRYPSIN_DOM"/>
    <property type="match status" value="1"/>
</dbReference>
<dbReference type="InterPro" id="IPR043504">
    <property type="entry name" value="Peptidase_S1_PA_chymotrypsin"/>
</dbReference>
<dbReference type="InterPro" id="IPR001314">
    <property type="entry name" value="Peptidase_S1A"/>
</dbReference>
<evidence type="ECO:0000256" key="1">
    <source>
        <dbReference type="ARBA" id="ARBA00004239"/>
    </source>
</evidence>
<dbReference type="RefSeq" id="XP_025835882.1">
    <property type="nucleotide sequence ID" value="XM_025980097.1"/>
</dbReference>
<dbReference type="InterPro" id="IPR018114">
    <property type="entry name" value="TRYPSIN_HIS"/>
</dbReference>
<dbReference type="KEGG" id="apln:112906251"/>
<dbReference type="GO" id="GO:0004252">
    <property type="term" value="F:serine-type endopeptidase activity"/>
    <property type="evidence" value="ECO:0007669"/>
    <property type="project" value="InterPro"/>
</dbReference>
<gene>
    <name evidence="11" type="primary">LOC112906251</name>
</gene>
<evidence type="ECO:0000256" key="6">
    <source>
        <dbReference type="ARBA" id="ARBA00023157"/>
    </source>
</evidence>
<dbReference type="GO" id="GO:0005576">
    <property type="term" value="C:extracellular region"/>
    <property type="evidence" value="ECO:0007669"/>
    <property type="project" value="UniProtKB-SubCell"/>
</dbReference>
<dbReference type="GeneID" id="112906251"/>
<dbReference type="PANTHER" id="PTHR24276">
    <property type="entry name" value="POLYSERASE-RELATED"/>
    <property type="match status" value="1"/>
</dbReference>
<evidence type="ECO:0000256" key="2">
    <source>
        <dbReference type="ARBA" id="ARBA00007664"/>
    </source>
</evidence>
<dbReference type="PROSITE" id="PS00134">
    <property type="entry name" value="TRYPSIN_HIS"/>
    <property type="match status" value="1"/>
</dbReference>
<keyword evidence="5 7" id="KW-0720">Serine protease</keyword>
<feature type="signal peptide" evidence="8">
    <location>
        <begin position="1"/>
        <end position="16"/>
    </location>
</feature>
<dbReference type="InterPro" id="IPR009003">
    <property type="entry name" value="Peptidase_S1_PA"/>
</dbReference>
<dbReference type="PRINTS" id="PR00722">
    <property type="entry name" value="CHYMOTRYPSIN"/>
</dbReference>
<name>A0A7F5RIQ2_AGRPL</name>
<keyword evidence="3 7" id="KW-0645">Protease</keyword>
<keyword evidence="6" id="KW-1015">Disulfide bond</keyword>
<dbReference type="FunFam" id="2.40.10.10:FF:000036">
    <property type="entry name" value="Trypsin beta"/>
    <property type="match status" value="1"/>
</dbReference>
<feature type="domain" description="Peptidase S1" evidence="9">
    <location>
        <begin position="26"/>
        <end position="258"/>
    </location>
</feature>
<dbReference type="InterPro" id="IPR001254">
    <property type="entry name" value="Trypsin_dom"/>
</dbReference>
<comment type="subcellular location">
    <subcellularLocation>
        <location evidence="1">Secreted</location>
        <location evidence="1">Extracellular space</location>
    </subcellularLocation>
</comment>
<dbReference type="InterPro" id="IPR033116">
    <property type="entry name" value="TRYPSIN_SER"/>
</dbReference>
<dbReference type="SMART" id="SM00020">
    <property type="entry name" value="Tryp_SPc"/>
    <property type="match status" value="1"/>
</dbReference>
<dbReference type="OrthoDB" id="5565075at2759"/>
<feature type="chain" id="PRO_5029011478" evidence="8">
    <location>
        <begin position="17"/>
        <end position="262"/>
    </location>
</feature>
<protein>
    <submittedName>
        <fullName evidence="11">Brachyurin-like</fullName>
    </submittedName>
</protein>
<reference evidence="11" key="1">
    <citation type="submission" date="2025-08" db="UniProtKB">
        <authorList>
            <consortium name="RefSeq"/>
        </authorList>
    </citation>
    <scope>IDENTIFICATION</scope>
    <source>
        <tissue evidence="11">Entire body</tissue>
    </source>
</reference>
<evidence type="ECO:0000313" key="11">
    <source>
        <dbReference type="RefSeq" id="XP_025835882.1"/>
    </source>
</evidence>
<evidence type="ECO:0000256" key="8">
    <source>
        <dbReference type="SAM" id="SignalP"/>
    </source>
</evidence>
<dbReference type="FunCoup" id="A0A7F5RIQ2">
    <property type="interactions" value="51"/>
</dbReference>
<proteinExistence type="inferred from homology"/>
<dbReference type="FunFam" id="2.40.10.10:FF:000068">
    <property type="entry name" value="transmembrane protease serine 2"/>
    <property type="match status" value="1"/>
</dbReference>
<organism evidence="10 11">
    <name type="scientific">Agrilus planipennis</name>
    <name type="common">Emerald ash borer</name>
    <name type="synonym">Agrilus marcopoli</name>
    <dbReference type="NCBI Taxonomy" id="224129"/>
    <lineage>
        <taxon>Eukaryota</taxon>
        <taxon>Metazoa</taxon>
        <taxon>Ecdysozoa</taxon>
        <taxon>Arthropoda</taxon>
        <taxon>Hexapoda</taxon>
        <taxon>Insecta</taxon>
        <taxon>Pterygota</taxon>
        <taxon>Neoptera</taxon>
        <taxon>Endopterygota</taxon>
        <taxon>Coleoptera</taxon>
        <taxon>Polyphaga</taxon>
        <taxon>Elateriformia</taxon>
        <taxon>Buprestoidea</taxon>
        <taxon>Buprestidae</taxon>
        <taxon>Agrilinae</taxon>
        <taxon>Agrilus</taxon>
    </lineage>
</organism>
<accession>A0A7F5RIQ2</accession>
<evidence type="ECO:0000256" key="4">
    <source>
        <dbReference type="ARBA" id="ARBA00022801"/>
    </source>
</evidence>
<evidence type="ECO:0000313" key="10">
    <source>
        <dbReference type="Proteomes" id="UP000192223"/>
    </source>
</evidence>
<evidence type="ECO:0000256" key="7">
    <source>
        <dbReference type="RuleBase" id="RU363034"/>
    </source>
</evidence>
<dbReference type="AlphaFoldDB" id="A0A7F5RIQ2"/>
<keyword evidence="10" id="KW-1185">Reference proteome</keyword>
<evidence type="ECO:0000259" key="9">
    <source>
        <dbReference type="PROSITE" id="PS50240"/>
    </source>
</evidence>
<dbReference type="InterPro" id="IPR050430">
    <property type="entry name" value="Peptidase_S1"/>
</dbReference>
<sequence length="262" mass="28088">MNEIVLIFITFSLVTAQLTSSEDVRIVGGHEAPRNSLRYQAALRLLYDGTSSFCGGSLITRRYVLTAAHCLNEDGLISLEVILGAHNIGHRESTQQRILTSTFKFHEGYSDETLVNDLGIVYLPTPANLNQYVQLITLPSRADASNSFVGSQAIVSGWGYISQSATDITDVLRYVNVYIISNDVCKQTFNSFVRNSNICSGGVGKKGVCFGDSGGPLVASGKLVGVISFISNGGCDAGDPNVMSRVSSFLDWIAANSDAVIS</sequence>
<evidence type="ECO:0000256" key="5">
    <source>
        <dbReference type="ARBA" id="ARBA00022825"/>
    </source>
</evidence>
<evidence type="ECO:0000256" key="3">
    <source>
        <dbReference type="ARBA" id="ARBA00022670"/>
    </source>
</evidence>
<dbReference type="PANTHER" id="PTHR24276:SF91">
    <property type="entry name" value="AT26814P-RELATED"/>
    <property type="match status" value="1"/>
</dbReference>
<dbReference type="Proteomes" id="UP000192223">
    <property type="component" value="Unplaced"/>
</dbReference>
<dbReference type="Pfam" id="PF00089">
    <property type="entry name" value="Trypsin"/>
    <property type="match status" value="1"/>
</dbReference>
<comment type="similarity">
    <text evidence="2">Belongs to the peptidase S1 family.</text>
</comment>
<dbReference type="SUPFAM" id="SSF50494">
    <property type="entry name" value="Trypsin-like serine proteases"/>
    <property type="match status" value="1"/>
</dbReference>
<keyword evidence="4 7" id="KW-0378">Hydrolase</keyword>
<dbReference type="Gene3D" id="2.40.10.10">
    <property type="entry name" value="Trypsin-like serine proteases"/>
    <property type="match status" value="2"/>
</dbReference>
<dbReference type="PROSITE" id="PS00135">
    <property type="entry name" value="TRYPSIN_SER"/>
    <property type="match status" value="1"/>
</dbReference>
<dbReference type="CDD" id="cd00190">
    <property type="entry name" value="Tryp_SPc"/>
    <property type="match status" value="1"/>
</dbReference>